<name>A0A6S7JYB3_PARCT</name>
<dbReference type="AlphaFoldDB" id="A0A6S7JYB3"/>
<gene>
    <name evidence="1" type="ORF">PACLA_8A043267</name>
</gene>
<accession>A0A6S7JYB3</accession>
<keyword evidence="2" id="KW-1185">Reference proteome</keyword>
<sequence length="93" mass="10432">MATLQLTPRKEYYRWKNVNFCCVCGDDKSSSSFTKVFSAIGKEKKLSELIGSLTKFELEESDSSAGSLKVCRSCERKLTKSADFQTCVITTLQ</sequence>
<comment type="caution">
    <text evidence="1">The sequence shown here is derived from an EMBL/GenBank/DDBJ whole genome shotgun (WGS) entry which is preliminary data.</text>
</comment>
<dbReference type="GO" id="GO:0008270">
    <property type="term" value="F:zinc ion binding"/>
    <property type="evidence" value="ECO:0007669"/>
    <property type="project" value="UniProtKB-UniRule"/>
</dbReference>
<proteinExistence type="predicted"/>
<dbReference type="GO" id="GO:0005634">
    <property type="term" value="C:nucleus"/>
    <property type="evidence" value="ECO:0007669"/>
    <property type="project" value="InterPro"/>
</dbReference>
<dbReference type="EMBL" id="CACRXK020021737">
    <property type="protein sequence ID" value="CAB4036141.1"/>
    <property type="molecule type" value="Genomic_DNA"/>
</dbReference>
<dbReference type="PROSITE" id="PS51915">
    <property type="entry name" value="ZAD"/>
    <property type="match status" value="1"/>
</dbReference>
<reference evidence="1" key="1">
    <citation type="submission" date="2020-04" db="EMBL/GenBank/DDBJ databases">
        <authorList>
            <person name="Alioto T."/>
            <person name="Alioto T."/>
            <person name="Gomez Garrido J."/>
        </authorList>
    </citation>
    <scope>NUCLEOTIDE SEQUENCE</scope>
    <source>
        <strain evidence="1">A484AB</strain>
    </source>
</reference>
<protein>
    <submittedName>
        <fullName evidence="1">PREDICTED: uncharacterized protein LOC107326879</fullName>
    </submittedName>
</protein>
<evidence type="ECO:0000313" key="2">
    <source>
        <dbReference type="Proteomes" id="UP001152795"/>
    </source>
</evidence>
<organism evidence="1 2">
    <name type="scientific">Paramuricea clavata</name>
    <name type="common">Red gorgonian</name>
    <name type="synonym">Violescent sea-whip</name>
    <dbReference type="NCBI Taxonomy" id="317549"/>
    <lineage>
        <taxon>Eukaryota</taxon>
        <taxon>Metazoa</taxon>
        <taxon>Cnidaria</taxon>
        <taxon>Anthozoa</taxon>
        <taxon>Octocorallia</taxon>
        <taxon>Malacalcyonacea</taxon>
        <taxon>Plexauridae</taxon>
        <taxon>Paramuricea</taxon>
    </lineage>
</organism>
<dbReference type="Gene3D" id="3.40.1800.20">
    <property type="match status" value="1"/>
</dbReference>
<evidence type="ECO:0000313" key="1">
    <source>
        <dbReference type="EMBL" id="CAB4036141.1"/>
    </source>
</evidence>
<feature type="non-terminal residue" evidence="1">
    <location>
        <position position="93"/>
    </location>
</feature>
<dbReference type="Proteomes" id="UP001152795">
    <property type="component" value="Unassembled WGS sequence"/>
</dbReference>
<dbReference type="InterPro" id="IPR012934">
    <property type="entry name" value="Znf_AD"/>
</dbReference>